<sequence>MHTRGEMQMSVQLGGGEPDGGCAVSREIGSPHDVETSLVLSSSSPPSLRDECESFPDSQLSTTALVSLPHTHASSMRSSRCLEVNPTRGWTLPSVSPLSAPSSSPSSPCSIASSSLCSSALSSPASSAPSSSLSACFVSCRSSQSPSFSPSFCLSFPPAVSLSFGQLLSLLVLALILLFPEMRGGPLCSEAVLHHFARQAAPEVSRSARPILSPDLPSASPSSSHTSPLTAPPPRFFSSSFSSILAPSPRYSRHSSLSSSASAPFWVTSEAVRGIKVACARPAPLAFAFAPSVRVSSRPYSPFLGHASRSPFSFSSSPPSSSSSSRFGVSYSASSACSLSPRPLRNTSPSSSLRLSSSSHSSSPPSPSSPPSASSPASGKEESEGISLLLSKPRGFCAGVSRAVGIVEEALRIWGPPVYVKHSIVHNEVVCEAMRKKGAVFVEEISDIPRGAVAVFSAHGVSPAVRAEAEARQLQVVDATCPLVTKVHVYVKQKAEQGYHIILIGHKNHVEVIGTQGEAPGAVTVVESVEDVEQLSFSDSQKLFYATQTTLSLDDCGAIRQALIEKYPKIETIPSGSICYATTNRQTALQRLAPETDLTIVVGSEASSNAKRLVETAQRRGTTAYLVNDPNAIDPRWLENVKRISLTSSASTPEETTGAVVRRLEELGVAVVSEHEGILERVPKWKFPKNLLEAGKKKLDDTSRQTALGVETLVARDS</sequence>
<evidence type="ECO:0000256" key="5">
    <source>
        <dbReference type="ARBA" id="ARBA00023014"/>
    </source>
</evidence>
<dbReference type="GO" id="GO:0019288">
    <property type="term" value="P:isopentenyl diphosphate biosynthetic process, methylerythritol 4-phosphate pathway"/>
    <property type="evidence" value="ECO:0007669"/>
    <property type="project" value="InterPro"/>
</dbReference>
<name>A0A2G8Y6W5_TOXGO</name>
<evidence type="ECO:0000256" key="2">
    <source>
        <dbReference type="ARBA" id="ARBA00022485"/>
    </source>
</evidence>
<feature type="region of interest" description="Disordered" evidence="8">
    <location>
        <begin position="334"/>
        <end position="384"/>
    </location>
</feature>
<dbReference type="PANTHER" id="PTHR30426:SF0">
    <property type="entry name" value="4-HYDROXY-3-METHYLBUT-2-ENYL DIPHOSPHATE REDUCTASE"/>
    <property type="match status" value="1"/>
</dbReference>
<feature type="compositionally biased region" description="Low complexity" evidence="8">
    <location>
        <begin position="334"/>
        <end position="363"/>
    </location>
</feature>
<feature type="compositionally biased region" description="Low complexity" evidence="8">
    <location>
        <begin position="37"/>
        <end position="47"/>
    </location>
</feature>
<keyword evidence="4" id="KW-0408">Iron</keyword>
<feature type="region of interest" description="Disordered" evidence="8">
    <location>
        <begin position="1"/>
        <end position="55"/>
    </location>
</feature>
<accession>A0A2G8Y6W5</accession>
<dbReference type="EMBL" id="AGQR02000902">
    <property type="protein sequence ID" value="PIM03016.1"/>
    <property type="molecule type" value="Genomic_DNA"/>
</dbReference>
<evidence type="ECO:0000256" key="6">
    <source>
        <dbReference type="ARBA" id="ARBA00046335"/>
    </source>
</evidence>
<dbReference type="Proteomes" id="UP000236343">
    <property type="component" value="Unassembled WGS sequence"/>
</dbReference>
<evidence type="ECO:0000256" key="4">
    <source>
        <dbReference type="ARBA" id="ARBA00023004"/>
    </source>
</evidence>
<dbReference type="GO" id="GO:0050992">
    <property type="term" value="P:dimethylallyl diphosphate biosynthetic process"/>
    <property type="evidence" value="ECO:0007669"/>
    <property type="project" value="InterPro"/>
</dbReference>
<organism evidence="9 10">
    <name type="scientific">Toxoplasma gondii COUG</name>
    <dbReference type="NCBI Taxonomy" id="1074873"/>
    <lineage>
        <taxon>Eukaryota</taxon>
        <taxon>Sar</taxon>
        <taxon>Alveolata</taxon>
        <taxon>Apicomplexa</taxon>
        <taxon>Conoidasida</taxon>
        <taxon>Coccidia</taxon>
        <taxon>Eucoccidiorida</taxon>
        <taxon>Eimeriorina</taxon>
        <taxon>Sarcocystidae</taxon>
        <taxon>Toxoplasma</taxon>
    </lineage>
</organism>
<dbReference type="Gene3D" id="3.40.1010.20">
    <property type="entry name" value="4-hydroxy-3-methylbut-2-enyl diphosphate reductase, catalytic domain"/>
    <property type="match status" value="2"/>
</dbReference>
<gene>
    <name evidence="9" type="ORF">TGCOUG_227420</name>
</gene>
<evidence type="ECO:0000256" key="8">
    <source>
        <dbReference type="SAM" id="MobiDB-lite"/>
    </source>
</evidence>
<dbReference type="GO" id="GO:0051745">
    <property type="term" value="F:4-hydroxy-3-methylbut-2-enyl diphosphate reductase activity"/>
    <property type="evidence" value="ECO:0007669"/>
    <property type="project" value="UniProtKB-EC"/>
</dbReference>
<keyword evidence="3" id="KW-0479">Metal-binding</keyword>
<reference evidence="9 10" key="1">
    <citation type="journal article" date="2016" name="Nat. Commun.">
        <title>Local admixture of amplified and diversified secreted pathogenesis determinants shapes mosaic Toxoplasma gondii genomes.</title>
        <authorList>
            <person name="Lorenzi H."/>
            <person name="Khan A."/>
            <person name="Behnke M.S."/>
            <person name="Namasivayam S."/>
            <person name="Swapna L.S."/>
            <person name="Hadjithomas M."/>
            <person name="Karamycheva S."/>
            <person name="Pinney D."/>
            <person name="Brunk B.P."/>
            <person name="Ajioka J.W."/>
            <person name="Ajzenberg D."/>
            <person name="Boothroyd J.C."/>
            <person name="Boyle J.P."/>
            <person name="Darde M.L."/>
            <person name="Diaz-Miranda M.A."/>
            <person name="Dubey J.P."/>
            <person name="Fritz H.M."/>
            <person name="Gennari S.M."/>
            <person name="Gregory B.D."/>
            <person name="Kim K."/>
            <person name="Saeij J.P."/>
            <person name="Su C."/>
            <person name="White M.W."/>
            <person name="Zhu X.Q."/>
            <person name="Howe D.K."/>
            <person name="Rosenthal B.M."/>
            <person name="Grigg M.E."/>
            <person name="Parkinson J."/>
            <person name="Liu L."/>
            <person name="Kissinger J.C."/>
            <person name="Roos D.S."/>
            <person name="Sibley L.D."/>
        </authorList>
    </citation>
    <scope>NUCLEOTIDE SEQUENCE [LARGE SCALE GENOMIC DNA]</scope>
    <source>
        <strain evidence="9 10">COUG</strain>
    </source>
</reference>
<comment type="caution">
    <text evidence="9">The sequence shown here is derived from an EMBL/GenBank/DDBJ whole genome shotgun (WGS) entry which is preliminary data.</text>
</comment>
<proteinExistence type="inferred from homology"/>
<evidence type="ECO:0000313" key="9">
    <source>
        <dbReference type="EMBL" id="PIM03016.1"/>
    </source>
</evidence>
<keyword evidence="2" id="KW-0004">4Fe-4S</keyword>
<dbReference type="VEuPathDB" id="ToxoDB:TGCOUG_227420"/>
<dbReference type="InterPro" id="IPR003451">
    <property type="entry name" value="LytB/IspH"/>
</dbReference>
<comment type="cofactor">
    <cofactor evidence="1">
        <name>[4Fe-4S] cluster</name>
        <dbReference type="ChEBI" id="CHEBI:49883"/>
    </cofactor>
</comment>
<protein>
    <recommendedName>
        <fullName evidence="7">4-hydroxy-3-methylbut-2-enyl diphosphate reductase</fullName>
        <ecNumber evidence="7">1.17.7.4</ecNumber>
    </recommendedName>
</protein>
<comment type="similarity">
    <text evidence="6">Belongs to the IspH family.</text>
</comment>
<dbReference type="AlphaFoldDB" id="A0A2G8Y6W5"/>
<dbReference type="NCBIfam" id="TIGR00216">
    <property type="entry name" value="ispH_lytB"/>
    <property type="match status" value="1"/>
</dbReference>
<dbReference type="GO" id="GO:0051539">
    <property type="term" value="F:4 iron, 4 sulfur cluster binding"/>
    <property type="evidence" value="ECO:0007669"/>
    <property type="project" value="UniProtKB-KW"/>
</dbReference>
<evidence type="ECO:0000256" key="1">
    <source>
        <dbReference type="ARBA" id="ARBA00001966"/>
    </source>
</evidence>
<dbReference type="HAMAP" id="MF_00191">
    <property type="entry name" value="IspH"/>
    <property type="match status" value="1"/>
</dbReference>
<keyword evidence="9" id="KW-0560">Oxidoreductase</keyword>
<evidence type="ECO:0000313" key="10">
    <source>
        <dbReference type="Proteomes" id="UP000236343"/>
    </source>
</evidence>
<dbReference type="CDD" id="cd13944">
    <property type="entry name" value="lytB_ispH"/>
    <property type="match status" value="1"/>
</dbReference>
<dbReference type="Pfam" id="PF02401">
    <property type="entry name" value="LYTB"/>
    <property type="match status" value="1"/>
</dbReference>
<dbReference type="EC" id="1.17.7.4" evidence="7"/>
<evidence type="ECO:0000256" key="3">
    <source>
        <dbReference type="ARBA" id="ARBA00022723"/>
    </source>
</evidence>
<dbReference type="PANTHER" id="PTHR30426">
    <property type="entry name" value="4-HYDROXY-3-METHYLBUT-2-ENYL DIPHOSPHATE REDUCTASE"/>
    <property type="match status" value="1"/>
</dbReference>
<keyword evidence="5" id="KW-0411">Iron-sulfur</keyword>
<evidence type="ECO:0000256" key="7">
    <source>
        <dbReference type="ARBA" id="ARBA00047177"/>
    </source>
</evidence>
<dbReference type="Gene3D" id="3.40.50.11270">
    <property type="match status" value="1"/>
</dbReference>
<dbReference type="GO" id="GO:0046872">
    <property type="term" value="F:metal ion binding"/>
    <property type="evidence" value="ECO:0007669"/>
    <property type="project" value="UniProtKB-KW"/>
</dbReference>